<proteinExistence type="predicted"/>
<evidence type="ECO:0000313" key="3">
    <source>
        <dbReference type="Proteomes" id="UP000789901"/>
    </source>
</evidence>
<dbReference type="EMBL" id="CAJVQB010031046">
    <property type="protein sequence ID" value="CAG8816378.1"/>
    <property type="molecule type" value="Genomic_DNA"/>
</dbReference>
<dbReference type="Proteomes" id="UP000789901">
    <property type="component" value="Unassembled WGS sequence"/>
</dbReference>
<reference evidence="2 3" key="1">
    <citation type="submission" date="2021-06" db="EMBL/GenBank/DDBJ databases">
        <authorList>
            <person name="Kallberg Y."/>
            <person name="Tangrot J."/>
            <person name="Rosling A."/>
        </authorList>
    </citation>
    <scope>NUCLEOTIDE SEQUENCE [LARGE SCALE GENOMIC DNA]</scope>
    <source>
        <strain evidence="2 3">120-4 pot B 10/14</strain>
    </source>
</reference>
<protein>
    <submittedName>
        <fullName evidence="2">2787_t:CDS:1</fullName>
    </submittedName>
</protein>
<name>A0ABN7W4G7_GIGMA</name>
<feature type="region of interest" description="Disordered" evidence="1">
    <location>
        <begin position="177"/>
        <end position="217"/>
    </location>
</feature>
<comment type="caution">
    <text evidence="2">The sequence shown here is derived from an EMBL/GenBank/DDBJ whole genome shotgun (WGS) entry which is preliminary data.</text>
</comment>
<keyword evidence="3" id="KW-1185">Reference proteome</keyword>
<feature type="compositionally biased region" description="Polar residues" evidence="1">
    <location>
        <begin position="178"/>
        <end position="189"/>
    </location>
</feature>
<evidence type="ECO:0000256" key="1">
    <source>
        <dbReference type="SAM" id="MobiDB-lite"/>
    </source>
</evidence>
<feature type="non-terminal residue" evidence="2">
    <location>
        <position position="217"/>
    </location>
</feature>
<organism evidence="2 3">
    <name type="scientific">Gigaspora margarita</name>
    <dbReference type="NCBI Taxonomy" id="4874"/>
    <lineage>
        <taxon>Eukaryota</taxon>
        <taxon>Fungi</taxon>
        <taxon>Fungi incertae sedis</taxon>
        <taxon>Mucoromycota</taxon>
        <taxon>Glomeromycotina</taxon>
        <taxon>Glomeromycetes</taxon>
        <taxon>Diversisporales</taxon>
        <taxon>Gigasporaceae</taxon>
        <taxon>Gigaspora</taxon>
    </lineage>
</organism>
<evidence type="ECO:0000313" key="2">
    <source>
        <dbReference type="EMBL" id="CAG8816378.1"/>
    </source>
</evidence>
<accession>A0ABN7W4G7</accession>
<gene>
    <name evidence="2" type="ORF">GMARGA_LOCUS26527</name>
</gene>
<sequence>MIDSGSCQIVPRYQTASSNNLTSRLIFGRLQTDKRLRKVIYFKTRNGSTEIGKVLKKGKCKVLIEHWTTTKTQNVPLEVVNKCKGCVLNILKDSQSCIGRFLKYAIIGAIPFSEKLKEKDQLLLPFSEIETLEHITTCSALKADWKRIEALTEETAWNSLTSDAKYKEKRKGIMKQFKLSTHHGSPSTSTKKKQPHKIDVGPHDGSGLGSSKVFINT</sequence>